<keyword evidence="12" id="KW-0030">Aminoacyl-tRNA synthetase</keyword>
<name>A0A507BL29_9PEZI</name>
<dbReference type="GO" id="GO:0005524">
    <property type="term" value="F:ATP binding"/>
    <property type="evidence" value="ECO:0007669"/>
    <property type="project" value="UniProtKB-KW"/>
</dbReference>
<feature type="coiled-coil region" evidence="14">
    <location>
        <begin position="718"/>
        <end position="759"/>
    </location>
</feature>
<dbReference type="NCBIfam" id="TIGR00435">
    <property type="entry name" value="cysS"/>
    <property type="match status" value="1"/>
</dbReference>
<feature type="region of interest" description="Disordered" evidence="15">
    <location>
        <begin position="628"/>
        <end position="652"/>
    </location>
</feature>
<dbReference type="InterPro" id="IPR024909">
    <property type="entry name" value="Cys-tRNA/MSH_ligase"/>
</dbReference>
<keyword evidence="7" id="KW-0479">Metal-binding</keyword>
<evidence type="ECO:0000256" key="4">
    <source>
        <dbReference type="ARBA" id="ARBA00012832"/>
    </source>
</evidence>
<dbReference type="SUPFAM" id="SSF47323">
    <property type="entry name" value="Anticodon-binding domain of a subclass of class I aminoacyl-tRNA synthetases"/>
    <property type="match status" value="1"/>
</dbReference>
<dbReference type="InterPro" id="IPR014729">
    <property type="entry name" value="Rossmann-like_a/b/a_fold"/>
</dbReference>
<gene>
    <name evidence="18" type="ORF">E0L32_002708</name>
</gene>
<evidence type="ECO:0000256" key="14">
    <source>
        <dbReference type="SAM" id="Coils"/>
    </source>
</evidence>
<evidence type="ECO:0000256" key="8">
    <source>
        <dbReference type="ARBA" id="ARBA00022741"/>
    </source>
</evidence>
<evidence type="ECO:0000259" key="17">
    <source>
        <dbReference type="Pfam" id="PF09190"/>
    </source>
</evidence>
<reference evidence="18 19" key="1">
    <citation type="submission" date="2019-06" db="EMBL/GenBank/DDBJ databases">
        <title>Draft genome sequence of the filamentous fungus Phialemoniopsis curvata isolated from diesel fuel.</title>
        <authorList>
            <person name="Varaljay V.A."/>
            <person name="Lyon W.J."/>
            <person name="Crouch A.L."/>
            <person name="Drake C.E."/>
            <person name="Hollomon J.M."/>
            <person name="Nadeau L.J."/>
            <person name="Nunn H.S."/>
            <person name="Stevenson B.S."/>
            <person name="Bojanowski C.L."/>
            <person name="Crookes-Goodson W.J."/>
        </authorList>
    </citation>
    <scope>NUCLEOTIDE SEQUENCE [LARGE SCALE GENOMIC DNA]</scope>
    <source>
        <strain evidence="18 19">D216</strain>
    </source>
</reference>
<keyword evidence="5" id="KW-0963">Cytoplasm</keyword>
<accession>A0A507BL29</accession>
<dbReference type="GO" id="GO:0046872">
    <property type="term" value="F:metal ion binding"/>
    <property type="evidence" value="ECO:0007669"/>
    <property type="project" value="UniProtKB-KW"/>
</dbReference>
<dbReference type="FunCoup" id="A0A507BL29">
    <property type="interactions" value="910"/>
</dbReference>
<sequence length="813" mass="90501">MATTATTRQMPAWHPPKGPRAGVKLPPLKIYNSLTRQKDAFVPADEEGKVVTWYTCGPTVYDDAHLGHARNYVSTDVLRRIMQDYFGFQVKFVMNITDVDDKIILRGRQQHLLGKLRAEHAQVDEFVLSTTKAGFDQYIKKNLPLLPADIKPENYGAEVDKAYKSVLEGKTLDGDNEPAGDKEAKIKMHITTAAGAAEALLIASKSSKIDAADFFDKAENVLLPYLDSLHGSDIDANDHSVFTSLTQKFEKRFFEDMEALNVRYPDVLTRVTEFVPQIVTFIEQIVANGFAYATPDGSVYFDIEAFEKAGHDYARLEPWNRNDKSLQADGEGSLTNKNTVKRNDSDFALWKASKAGEPAWPSPWGPGRPGWHIECSVMASEVLGKEIDLHSGGVDLRFPHHDNELAQSTAYWSKGGPSVLWTNYFIHTGHLSIQGLKMSKSLKNFTTVRSALSRGEYTQRSLRVAFLMGAWQEGIEITEELLKTTASWEDKLNNFFLKSIDVARHPTKPEGSTEAGDKQLLGALDKAKADLDAALCDSFNTPAAMRAISDLVSEFNVTKGVSDEAVLTTARWITRIVTILGLDAEGDLKDASRIAWSGIDIPASAQPYVYPVSQLRDEVRQQARSGSLDYESISQAAQRTKPSAAGGGGDDESAARYEAVLSQFKTDVQKLAGDRAPAKDLLVLCDQLRDTHLWNLGVYLEDRDGPLHAMVRPVDRALLAARAERESAAAAKREAKAKREAEEAERRRLLEEKARLSHLDMFRTAEFSEWDENGLPTKDAKGEEVAKSKKKKLVKDWERQKKLHEEWKAKQGS</sequence>
<dbReference type="GeneID" id="41970155"/>
<dbReference type="AlphaFoldDB" id="A0A507BL29"/>
<keyword evidence="11" id="KW-0648">Protein biosynthesis</keyword>
<keyword evidence="9" id="KW-0862">Zinc</keyword>
<dbReference type="RefSeq" id="XP_030999910.1">
    <property type="nucleotide sequence ID" value="XM_031136927.1"/>
</dbReference>
<dbReference type="Proteomes" id="UP000319257">
    <property type="component" value="Unassembled WGS sequence"/>
</dbReference>
<dbReference type="HAMAP" id="MF_00041">
    <property type="entry name" value="Cys_tRNA_synth"/>
    <property type="match status" value="1"/>
</dbReference>
<evidence type="ECO:0000256" key="2">
    <source>
        <dbReference type="ARBA" id="ARBA00004496"/>
    </source>
</evidence>
<evidence type="ECO:0000259" key="16">
    <source>
        <dbReference type="Pfam" id="PF01406"/>
    </source>
</evidence>
<keyword evidence="8" id="KW-0547">Nucleotide-binding</keyword>
<dbReference type="Gene3D" id="1.20.120.1910">
    <property type="entry name" value="Cysteine-tRNA ligase, C-terminal anti-codon recognition domain"/>
    <property type="match status" value="1"/>
</dbReference>
<evidence type="ECO:0000256" key="13">
    <source>
        <dbReference type="ARBA" id="ARBA00031499"/>
    </source>
</evidence>
<feature type="region of interest" description="Disordered" evidence="15">
    <location>
        <begin position="772"/>
        <end position="795"/>
    </location>
</feature>
<comment type="similarity">
    <text evidence="3">Belongs to the class-I aminoacyl-tRNA synthetase family.</text>
</comment>
<keyword evidence="10" id="KW-0067">ATP-binding</keyword>
<evidence type="ECO:0000256" key="6">
    <source>
        <dbReference type="ARBA" id="ARBA00022598"/>
    </source>
</evidence>
<dbReference type="InParanoid" id="A0A507BL29"/>
<dbReference type="Gene3D" id="3.40.50.620">
    <property type="entry name" value="HUPs"/>
    <property type="match status" value="2"/>
</dbReference>
<evidence type="ECO:0000313" key="19">
    <source>
        <dbReference type="Proteomes" id="UP000319257"/>
    </source>
</evidence>
<dbReference type="GO" id="GO:0004817">
    <property type="term" value="F:cysteine-tRNA ligase activity"/>
    <property type="evidence" value="ECO:0007669"/>
    <property type="project" value="UniProtKB-EC"/>
</dbReference>
<feature type="compositionally biased region" description="Basic and acidic residues" evidence="15">
    <location>
        <begin position="778"/>
        <end position="787"/>
    </location>
</feature>
<dbReference type="PRINTS" id="PR00983">
    <property type="entry name" value="TRNASYNTHCYS"/>
</dbReference>
<dbReference type="InterPro" id="IPR015273">
    <property type="entry name" value="Cys-tRNA-synt_Ia_DALR"/>
</dbReference>
<evidence type="ECO:0000256" key="5">
    <source>
        <dbReference type="ARBA" id="ARBA00022490"/>
    </source>
</evidence>
<dbReference type="PANTHER" id="PTHR10890:SF3">
    <property type="entry name" value="CYSTEINE--TRNA LIGASE, CYTOPLASMIC"/>
    <property type="match status" value="1"/>
</dbReference>
<evidence type="ECO:0000256" key="7">
    <source>
        <dbReference type="ARBA" id="ARBA00022723"/>
    </source>
</evidence>
<dbReference type="InterPro" id="IPR009080">
    <property type="entry name" value="tRNAsynth_Ia_anticodon-bd"/>
</dbReference>
<keyword evidence="19" id="KW-1185">Reference proteome</keyword>
<dbReference type="GO" id="GO:0006423">
    <property type="term" value="P:cysteinyl-tRNA aminoacylation"/>
    <property type="evidence" value="ECO:0007669"/>
    <property type="project" value="InterPro"/>
</dbReference>
<keyword evidence="6" id="KW-0436">Ligase</keyword>
<evidence type="ECO:0000256" key="9">
    <source>
        <dbReference type="ARBA" id="ARBA00022833"/>
    </source>
</evidence>
<dbReference type="InterPro" id="IPR015803">
    <property type="entry name" value="Cys-tRNA-ligase"/>
</dbReference>
<proteinExistence type="inferred from homology"/>
<feature type="compositionally biased region" description="Polar residues" evidence="15">
    <location>
        <begin position="632"/>
        <end position="641"/>
    </location>
</feature>
<keyword evidence="14" id="KW-0175">Coiled coil</keyword>
<dbReference type="SUPFAM" id="SSF52374">
    <property type="entry name" value="Nucleotidylyl transferase"/>
    <property type="match status" value="1"/>
</dbReference>
<dbReference type="OrthoDB" id="438179at2759"/>
<evidence type="ECO:0000256" key="15">
    <source>
        <dbReference type="SAM" id="MobiDB-lite"/>
    </source>
</evidence>
<dbReference type="Pfam" id="PF01406">
    <property type="entry name" value="tRNA-synt_1e"/>
    <property type="match status" value="1"/>
</dbReference>
<evidence type="ECO:0000256" key="10">
    <source>
        <dbReference type="ARBA" id="ARBA00022840"/>
    </source>
</evidence>
<evidence type="ECO:0000256" key="3">
    <source>
        <dbReference type="ARBA" id="ARBA00005594"/>
    </source>
</evidence>
<evidence type="ECO:0000256" key="1">
    <source>
        <dbReference type="ARBA" id="ARBA00001947"/>
    </source>
</evidence>
<comment type="cofactor">
    <cofactor evidence="1">
        <name>Zn(2+)</name>
        <dbReference type="ChEBI" id="CHEBI:29105"/>
    </cofactor>
</comment>
<feature type="domain" description="tRNA synthetases class I catalytic" evidence="16">
    <location>
        <begin position="48"/>
        <end position="485"/>
    </location>
</feature>
<dbReference type="PANTHER" id="PTHR10890">
    <property type="entry name" value="CYSTEINYL-TRNA SYNTHETASE"/>
    <property type="match status" value="1"/>
</dbReference>
<protein>
    <recommendedName>
        <fullName evidence="4">cysteine--tRNA ligase</fullName>
        <ecNumber evidence="4">6.1.1.16</ecNumber>
    </recommendedName>
    <alternativeName>
        <fullName evidence="13">Cysteinyl-tRNA synthetase</fullName>
    </alternativeName>
</protein>
<dbReference type="EMBL" id="SKBQ01000011">
    <property type="protein sequence ID" value="TPX18199.1"/>
    <property type="molecule type" value="Genomic_DNA"/>
</dbReference>
<dbReference type="CDD" id="cd00672">
    <property type="entry name" value="CysRS_core"/>
    <property type="match status" value="1"/>
</dbReference>
<feature type="domain" description="Cysteinyl-tRNA synthetase class Ia DALR" evidence="17">
    <location>
        <begin position="533"/>
        <end position="582"/>
    </location>
</feature>
<comment type="subcellular location">
    <subcellularLocation>
        <location evidence="2">Cytoplasm</location>
    </subcellularLocation>
</comment>
<comment type="caution">
    <text evidence="18">The sequence shown here is derived from an EMBL/GenBank/DDBJ whole genome shotgun (WGS) entry which is preliminary data.</text>
</comment>
<dbReference type="Pfam" id="PF09190">
    <property type="entry name" value="DALR_2"/>
    <property type="match status" value="1"/>
</dbReference>
<evidence type="ECO:0000256" key="12">
    <source>
        <dbReference type="ARBA" id="ARBA00023146"/>
    </source>
</evidence>
<organism evidence="18 19">
    <name type="scientific">Thyridium curvatum</name>
    <dbReference type="NCBI Taxonomy" id="1093900"/>
    <lineage>
        <taxon>Eukaryota</taxon>
        <taxon>Fungi</taxon>
        <taxon>Dikarya</taxon>
        <taxon>Ascomycota</taxon>
        <taxon>Pezizomycotina</taxon>
        <taxon>Sordariomycetes</taxon>
        <taxon>Sordariomycetidae</taxon>
        <taxon>Thyridiales</taxon>
        <taxon>Thyridiaceae</taxon>
        <taxon>Thyridium</taxon>
    </lineage>
</organism>
<dbReference type="InterPro" id="IPR032678">
    <property type="entry name" value="tRNA-synt_1_cat_dom"/>
</dbReference>
<dbReference type="GO" id="GO:0005737">
    <property type="term" value="C:cytoplasm"/>
    <property type="evidence" value="ECO:0007669"/>
    <property type="project" value="UniProtKB-SubCell"/>
</dbReference>
<dbReference type="EC" id="6.1.1.16" evidence="4"/>
<evidence type="ECO:0000256" key="11">
    <source>
        <dbReference type="ARBA" id="ARBA00022917"/>
    </source>
</evidence>
<evidence type="ECO:0000313" key="18">
    <source>
        <dbReference type="EMBL" id="TPX18199.1"/>
    </source>
</evidence>
<dbReference type="STRING" id="1093900.A0A507BL29"/>